<protein>
    <recommendedName>
        <fullName evidence="4">Spore coat protein CotO</fullName>
    </recommendedName>
</protein>
<evidence type="ECO:0000256" key="1">
    <source>
        <dbReference type="SAM" id="MobiDB-lite"/>
    </source>
</evidence>
<evidence type="ECO:0008006" key="4">
    <source>
        <dbReference type="Google" id="ProtNLM"/>
    </source>
</evidence>
<dbReference type="EMBL" id="CP000764">
    <property type="protein sequence ID" value="ABS21258.1"/>
    <property type="molecule type" value="Genomic_DNA"/>
</dbReference>
<dbReference type="KEGG" id="bcy:Bcer98_0924"/>
<proteinExistence type="predicted"/>
<organism evidence="2 3">
    <name type="scientific">Bacillus cytotoxicus (strain DSM 22905 / CIP 110041 / 391-98 / NVH 391-98)</name>
    <dbReference type="NCBI Taxonomy" id="315749"/>
    <lineage>
        <taxon>Bacteria</taxon>
        <taxon>Bacillati</taxon>
        <taxon>Bacillota</taxon>
        <taxon>Bacilli</taxon>
        <taxon>Bacillales</taxon>
        <taxon>Bacillaceae</taxon>
        <taxon>Bacillus</taxon>
        <taxon>Bacillus cereus group</taxon>
    </lineage>
</organism>
<feature type="compositionally biased region" description="Basic and acidic residues" evidence="1">
    <location>
        <begin position="113"/>
        <end position="147"/>
    </location>
</feature>
<feature type="region of interest" description="Disordered" evidence="1">
    <location>
        <begin position="55"/>
        <end position="189"/>
    </location>
</feature>
<keyword evidence="3" id="KW-1185">Reference proteome</keyword>
<dbReference type="HOGENOM" id="CLU_1036882_0_0_9"/>
<dbReference type="Pfam" id="PF14153">
    <property type="entry name" value="Spore_coat_CotO"/>
    <property type="match status" value="1"/>
</dbReference>
<feature type="compositionally biased region" description="Basic and acidic residues" evidence="1">
    <location>
        <begin position="70"/>
        <end position="79"/>
    </location>
</feature>
<reference evidence="2 3" key="1">
    <citation type="journal article" date="2008" name="Chem. Biol. Interact.">
        <title>Extending the Bacillus cereus group genomics to putative food-borne pathogens of different toxicity.</title>
        <authorList>
            <person name="Lapidus A."/>
            <person name="Goltsman E."/>
            <person name="Auger S."/>
            <person name="Galleron N."/>
            <person name="Segurens B."/>
            <person name="Dossat C."/>
            <person name="Land M.L."/>
            <person name="Broussolle V."/>
            <person name="Brillard J."/>
            <person name="Guinebretiere M.H."/>
            <person name="Sanchis V."/>
            <person name="Nguen-The C."/>
            <person name="Lereclus D."/>
            <person name="Richardson P."/>
            <person name="Wincker P."/>
            <person name="Weissenbach J."/>
            <person name="Ehrlich S.D."/>
            <person name="Sorokin A."/>
        </authorList>
    </citation>
    <scope>NUCLEOTIDE SEQUENCE [LARGE SCALE GENOMIC DNA]</scope>
    <source>
        <strain evidence="3">DSM 22905 / CIP 110041 / 391-98 / NVH 391-98</strain>
    </source>
</reference>
<sequence length="268" mass="31634">MVSRRKKERTPYPTLYTTQPDFSEKKWNLQKTFVIKKEDENLRIEKIRREIAEAKRASKEKAMQVSNEKSTARNEENKNADLIVASEELAEAASSLSEQKGSKQKEWPQSVEGKNEAKEYEASKKHIKRKEAEKEDTFHQMEKEREVNMYGDPPQIEEQVRNEREAENIEIEQSEGIDRGQKRERSKSFKDMDNEEKILFLIDRPHYIASIRCQIKTKQDVFTGYVRAYEGGEVLLEVKRAQETFNRLMPRELRIPIDEIISIRMMAF</sequence>
<feature type="compositionally biased region" description="Basic and acidic residues" evidence="1">
    <location>
        <begin position="176"/>
        <end position="189"/>
    </location>
</feature>
<name>A7GMA0_BACCN</name>
<evidence type="ECO:0000313" key="2">
    <source>
        <dbReference type="EMBL" id="ABS21258.1"/>
    </source>
</evidence>
<feature type="compositionally biased region" description="Basic and acidic residues" evidence="1">
    <location>
        <begin position="158"/>
        <end position="167"/>
    </location>
</feature>
<dbReference type="InterPro" id="IPR025439">
    <property type="entry name" value="Spore_coat_CotO"/>
</dbReference>
<feature type="compositionally biased region" description="Low complexity" evidence="1">
    <location>
        <begin position="85"/>
        <end position="98"/>
    </location>
</feature>
<dbReference type="AlphaFoldDB" id="A7GMA0"/>
<dbReference type="STRING" id="315749.Bcer98_0924"/>
<gene>
    <name evidence="2" type="ordered locus">Bcer98_0924</name>
</gene>
<evidence type="ECO:0000313" key="3">
    <source>
        <dbReference type="Proteomes" id="UP000002300"/>
    </source>
</evidence>
<dbReference type="Proteomes" id="UP000002300">
    <property type="component" value="Chromosome"/>
</dbReference>
<accession>A7GMA0</accession>